<reference evidence="2 3" key="1">
    <citation type="submission" date="2024-01" db="EMBL/GenBank/DDBJ databases">
        <title>Comparative genomics of Cryptococcus and Kwoniella reveals pathogenesis evolution and contrasting modes of karyotype evolution via chromosome fusion or intercentromeric recombination.</title>
        <authorList>
            <person name="Coelho M.A."/>
            <person name="David-Palma M."/>
            <person name="Shea T."/>
            <person name="Bowers K."/>
            <person name="McGinley-Smith S."/>
            <person name="Mohammad A.W."/>
            <person name="Gnirke A."/>
            <person name="Yurkov A.M."/>
            <person name="Nowrousian M."/>
            <person name="Sun S."/>
            <person name="Cuomo C.A."/>
            <person name="Heitman J."/>
        </authorList>
    </citation>
    <scope>NUCLEOTIDE SEQUENCE [LARGE SCALE GENOMIC DNA]</scope>
    <source>
        <strain evidence="2 3">CBS 6074</strain>
    </source>
</reference>
<feature type="compositionally biased region" description="Low complexity" evidence="1">
    <location>
        <begin position="167"/>
        <end position="191"/>
    </location>
</feature>
<gene>
    <name evidence="2" type="ORF">L201_004827</name>
</gene>
<dbReference type="EMBL" id="CP144103">
    <property type="protein sequence ID" value="WWC89898.1"/>
    <property type="molecule type" value="Genomic_DNA"/>
</dbReference>
<dbReference type="Proteomes" id="UP001355207">
    <property type="component" value="Chromosome 6"/>
</dbReference>
<accession>A0AAX4JYF2</accession>
<evidence type="ECO:0000256" key="1">
    <source>
        <dbReference type="SAM" id="MobiDB-lite"/>
    </source>
</evidence>
<evidence type="ECO:0000313" key="3">
    <source>
        <dbReference type="Proteomes" id="UP001355207"/>
    </source>
</evidence>
<dbReference type="GeneID" id="91095497"/>
<feature type="region of interest" description="Disordered" evidence="1">
    <location>
        <begin position="167"/>
        <end position="215"/>
    </location>
</feature>
<feature type="compositionally biased region" description="Acidic residues" evidence="1">
    <location>
        <begin position="192"/>
        <end position="202"/>
    </location>
</feature>
<name>A0AAX4JYF2_9TREE</name>
<protein>
    <recommendedName>
        <fullName evidence="4">BTB domain-containing protein</fullName>
    </recommendedName>
</protein>
<organism evidence="2 3">
    <name type="scientific">Kwoniella dendrophila CBS 6074</name>
    <dbReference type="NCBI Taxonomy" id="1295534"/>
    <lineage>
        <taxon>Eukaryota</taxon>
        <taxon>Fungi</taxon>
        <taxon>Dikarya</taxon>
        <taxon>Basidiomycota</taxon>
        <taxon>Agaricomycotina</taxon>
        <taxon>Tremellomycetes</taxon>
        <taxon>Tremellales</taxon>
        <taxon>Cryptococcaceae</taxon>
        <taxon>Kwoniella</taxon>
    </lineage>
</organism>
<evidence type="ECO:0008006" key="4">
    <source>
        <dbReference type="Google" id="ProtNLM"/>
    </source>
</evidence>
<dbReference type="RefSeq" id="XP_066076661.1">
    <property type="nucleotide sequence ID" value="XM_066220564.1"/>
</dbReference>
<evidence type="ECO:0000313" key="2">
    <source>
        <dbReference type="EMBL" id="WWC89898.1"/>
    </source>
</evidence>
<dbReference type="AlphaFoldDB" id="A0AAX4JYF2"/>
<keyword evidence="3" id="KW-1185">Reference proteome</keyword>
<sequence>MHNQYPSDKILSTVFDPSTPLPNSFPTSAPPPPPAVVQMDELFNRSPSPTIPSTPAPAYTALPNKDTDFHFAPILEGKIGEIELETIDGKRFLVHKKILEQETVFFHIYYGYVPVWRLSQAQAQARTSTSSSNPPSVSQRISTSNGFTNLRYLPKIIANTISRNSVSLTSNETTTTSSASSTCSSSSLSADSDQDQIMDEDERPPPVPPKDHVIAPTPTSSPYVWVVPESSYVLMAFLSLIYPPGIIARDPDDDLLNSLEITSKVIRASLGYQSFKALNKSRNQLSKFIKENPIDVYALSCFFKFEDLIKLSSIECLKIPFKFWSEESKLLMGKSNQKILIKLQELRLNGLKTILSKNRLLEIDNHLLNCENKYKLGEKWNQITETISDIITPDSDLLELLEIDLSNEDIGNCPKCLNSLGKNTQRCLIQARELPRSL</sequence>
<proteinExistence type="predicted"/>